<reference evidence="1 2" key="1">
    <citation type="journal article" date="2019" name="Sci. Rep.">
        <title>Orb-weaving spider Araneus ventricosus genome elucidates the spidroin gene catalogue.</title>
        <authorList>
            <person name="Kono N."/>
            <person name="Nakamura H."/>
            <person name="Ohtoshi R."/>
            <person name="Moran D.A.P."/>
            <person name="Shinohara A."/>
            <person name="Yoshida Y."/>
            <person name="Fujiwara M."/>
            <person name="Mori M."/>
            <person name="Tomita M."/>
            <person name="Arakawa K."/>
        </authorList>
    </citation>
    <scope>NUCLEOTIDE SEQUENCE [LARGE SCALE GENOMIC DNA]</scope>
</reference>
<proteinExistence type="predicted"/>
<protein>
    <submittedName>
        <fullName evidence="1">Uncharacterized protein</fullName>
    </submittedName>
</protein>
<sequence length="103" mass="11499">MMSQLAFLHDQIELSMGNAVPFVVCSGCRNDFSQILNTKLKLLHESLGGVDNTPPFSREIQSYSNKNIDIEITWGKEVNQTITNHKKANALVKVQPQGETVLK</sequence>
<comment type="caution">
    <text evidence="1">The sequence shown here is derived from an EMBL/GenBank/DDBJ whole genome shotgun (WGS) entry which is preliminary data.</text>
</comment>
<name>A0A4Y2BV54_ARAVE</name>
<evidence type="ECO:0000313" key="2">
    <source>
        <dbReference type="Proteomes" id="UP000499080"/>
    </source>
</evidence>
<dbReference type="EMBL" id="BGPR01084575">
    <property type="protein sequence ID" value="GBL95988.1"/>
    <property type="molecule type" value="Genomic_DNA"/>
</dbReference>
<organism evidence="1 2">
    <name type="scientific">Araneus ventricosus</name>
    <name type="common">Orbweaver spider</name>
    <name type="synonym">Epeira ventricosa</name>
    <dbReference type="NCBI Taxonomy" id="182803"/>
    <lineage>
        <taxon>Eukaryota</taxon>
        <taxon>Metazoa</taxon>
        <taxon>Ecdysozoa</taxon>
        <taxon>Arthropoda</taxon>
        <taxon>Chelicerata</taxon>
        <taxon>Arachnida</taxon>
        <taxon>Araneae</taxon>
        <taxon>Araneomorphae</taxon>
        <taxon>Entelegynae</taxon>
        <taxon>Araneoidea</taxon>
        <taxon>Araneidae</taxon>
        <taxon>Araneus</taxon>
    </lineage>
</organism>
<evidence type="ECO:0000313" key="1">
    <source>
        <dbReference type="EMBL" id="GBL95988.1"/>
    </source>
</evidence>
<accession>A0A4Y2BV54</accession>
<dbReference type="Proteomes" id="UP000499080">
    <property type="component" value="Unassembled WGS sequence"/>
</dbReference>
<gene>
    <name evidence="1" type="ORF">AVEN_146692_1</name>
</gene>
<dbReference type="AlphaFoldDB" id="A0A4Y2BV54"/>
<keyword evidence="2" id="KW-1185">Reference proteome</keyword>